<dbReference type="AlphaFoldDB" id="A0A367QUF4"/>
<dbReference type="Proteomes" id="UP000252107">
    <property type="component" value="Unassembled WGS sequence"/>
</dbReference>
<accession>A0A367QUF4</accession>
<name>A0A367QUF4_9NOSO</name>
<reference evidence="2" key="1">
    <citation type="submission" date="2016-04" db="EMBL/GenBank/DDBJ databases">
        <authorList>
            <person name="Tabuchi Yagui T.R."/>
        </authorList>
    </citation>
    <scope>NUCLEOTIDE SEQUENCE [LARGE SCALE GENOMIC DNA]</scope>
    <source>
        <strain evidence="2">NIES-26</strain>
    </source>
</reference>
<dbReference type="EMBL" id="LXQD01000306">
    <property type="protein sequence ID" value="RCJ26953.1"/>
    <property type="molecule type" value="Genomic_DNA"/>
</dbReference>
<feature type="domain" description="RRXRR" evidence="1">
    <location>
        <begin position="4"/>
        <end position="63"/>
    </location>
</feature>
<organism evidence="2 3">
    <name type="scientific">Nostoc minutum NIES-26</name>
    <dbReference type="NCBI Taxonomy" id="1844469"/>
    <lineage>
        <taxon>Bacteria</taxon>
        <taxon>Bacillati</taxon>
        <taxon>Cyanobacteriota</taxon>
        <taxon>Cyanophyceae</taxon>
        <taxon>Nostocales</taxon>
        <taxon>Nostocaceae</taxon>
        <taxon>Nostoc</taxon>
    </lineage>
</organism>
<dbReference type="Pfam" id="PF14239">
    <property type="entry name" value="RRXRR"/>
    <property type="match status" value="1"/>
</dbReference>
<dbReference type="GO" id="GO:0004519">
    <property type="term" value="F:endonuclease activity"/>
    <property type="evidence" value="ECO:0007669"/>
    <property type="project" value="UniProtKB-KW"/>
</dbReference>
<gene>
    <name evidence="2" type="ORF">A6770_01915</name>
</gene>
<protein>
    <submittedName>
        <fullName evidence="2">HNH endonuclease</fullName>
    </submittedName>
</protein>
<keyword evidence="2" id="KW-0540">Nuclease</keyword>
<evidence type="ECO:0000313" key="2">
    <source>
        <dbReference type="EMBL" id="RCJ26953.1"/>
    </source>
</evidence>
<proteinExistence type="predicted"/>
<keyword evidence="2" id="KW-0378">Hydrolase</keyword>
<keyword evidence="2" id="KW-0255">Endonuclease</keyword>
<evidence type="ECO:0000313" key="3">
    <source>
        <dbReference type="Proteomes" id="UP000252107"/>
    </source>
</evidence>
<dbReference type="InterPro" id="IPR025938">
    <property type="entry name" value="RRXRR_dom"/>
</dbReference>
<evidence type="ECO:0000259" key="1">
    <source>
        <dbReference type="Pfam" id="PF14239"/>
    </source>
</evidence>
<sequence length="85" mass="9602">MIKVLVLDVNKQPLYPVRISHARMLLSQGKAAVFQRYPFTIILKEVLSQLTIEQLGLKMAPSTVVTTGKKLEMNFSQFPKRGRGT</sequence>
<keyword evidence="3" id="KW-1185">Reference proteome</keyword>
<comment type="caution">
    <text evidence="2">The sequence shown here is derived from an EMBL/GenBank/DDBJ whole genome shotgun (WGS) entry which is preliminary data.</text>
</comment>